<dbReference type="AlphaFoldDB" id="A0A846Y4W0"/>
<keyword evidence="4" id="KW-0378">Hydrolase</keyword>
<dbReference type="InterPro" id="IPR036649">
    <property type="entry name" value="Pyrophosphatase_sf"/>
</dbReference>
<dbReference type="GO" id="GO:0004427">
    <property type="term" value="F:inorganic diphosphate phosphatase activity"/>
    <property type="evidence" value="ECO:0007669"/>
    <property type="project" value="UniProtKB-EC"/>
</dbReference>
<organism evidence="6 7">
    <name type="scientific">Nocardia vermiculata</name>
    <dbReference type="NCBI Taxonomy" id="257274"/>
    <lineage>
        <taxon>Bacteria</taxon>
        <taxon>Bacillati</taxon>
        <taxon>Actinomycetota</taxon>
        <taxon>Actinomycetes</taxon>
        <taxon>Mycobacteriales</taxon>
        <taxon>Nocardiaceae</taxon>
        <taxon>Nocardia</taxon>
    </lineage>
</organism>
<evidence type="ECO:0000256" key="3">
    <source>
        <dbReference type="ARBA" id="ARBA00022723"/>
    </source>
</evidence>
<comment type="caution">
    <text evidence="6">The sequence shown here is derived from an EMBL/GenBank/DDBJ whole genome shotgun (WGS) entry which is preliminary data.</text>
</comment>
<accession>A0A846Y4W0</accession>
<evidence type="ECO:0000313" key="6">
    <source>
        <dbReference type="EMBL" id="NKY52751.1"/>
    </source>
</evidence>
<evidence type="ECO:0000313" key="7">
    <source>
        <dbReference type="Proteomes" id="UP000565711"/>
    </source>
</evidence>
<dbReference type="Proteomes" id="UP000565711">
    <property type="component" value="Unassembled WGS sequence"/>
</dbReference>
<sequence length="112" mass="12286">MARRYLRRSVELTIDRQYGSLHPVHVFRYEANYGYVPGTTALDGDGLDGYYLGQPEPLATASGVCVAVIHRTGDDDDKLIVIPTGTDVPGDDDIATAVEFQEIPGRYTIIRG</sequence>
<dbReference type="EMBL" id="JAAXOP010000013">
    <property type="protein sequence ID" value="NKY52751.1"/>
    <property type="molecule type" value="Genomic_DNA"/>
</dbReference>
<dbReference type="Pfam" id="PF00719">
    <property type="entry name" value="Pyrophosphatase"/>
    <property type="match status" value="1"/>
</dbReference>
<keyword evidence="5" id="KW-0460">Magnesium</keyword>
<keyword evidence="7" id="KW-1185">Reference proteome</keyword>
<protein>
    <recommendedName>
        <fullName evidence="2">inorganic diphosphatase</fullName>
        <ecNumber evidence="2">3.6.1.1</ecNumber>
    </recommendedName>
</protein>
<reference evidence="6 7" key="1">
    <citation type="submission" date="2020-04" db="EMBL/GenBank/DDBJ databases">
        <title>MicrobeNet Type strains.</title>
        <authorList>
            <person name="Nicholson A.C."/>
        </authorList>
    </citation>
    <scope>NUCLEOTIDE SEQUENCE [LARGE SCALE GENOMIC DNA]</scope>
    <source>
        <strain evidence="6 7">JCM 12354</strain>
    </source>
</reference>
<dbReference type="RefSeq" id="WP_084474807.1">
    <property type="nucleotide sequence ID" value="NZ_JAAXOP010000013.1"/>
</dbReference>
<dbReference type="EC" id="3.6.1.1" evidence="2"/>
<dbReference type="GO" id="GO:0000287">
    <property type="term" value="F:magnesium ion binding"/>
    <property type="evidence" value="ECO:0007669"/>
    <property type="project" value="InterPro"/>
</dbReference>
<dbReference type="SUPFAM" id="SSF50324">
    <property type="entry name" value="Inorganic pyrophosphatase"/>
    <property type="match status" value="1"/>
</dbReference>
<proteinExistence type="predicted"/>
<evidence type="ECO:0000256" key="4">
    <source>
        <dbReference type="ARBA" id="ARBA00022801"/>
    </source>
</evidence>
<dbReference type="Gene3D" id="3.90.80.10">
    <property type="entry name" value="Inorganic pyrophosphatase"/>
    <property type="match status" value="1"/>
</dbReference>
<dbReference type="InterPro" id="IPR008162">
    <property type="entry name" value="Pyrophosphatase"/>
</dbReference>
<name>A0A846Y4W0_9NOCA</name>
<evidence type="ECO:0000256" key="2">
    <source>
        <dbReference type="ARBA" id="ARBA00012146"/>
    </source>
</evidence>
<evidence type="ECO:0000256" key="5">
    <source>
        <dbReference type="ARBA" id="ARBA00022842"/>
    </source>
</evidence>
<comment type="cofactor">
    <cofactor evidence="1">
        <name>Mg(2+)</name>
        <dbReference type="ChEBI" id="CHEBI:18420"/>
    </cofactor>
</comment>
<dbReference type="GO" id="GO:0006796">
    <property type="term" value="P:phosphate-containing compound metabolic process"/>
    <property type="evidence" value="ECO:0007669"/>
    <property type="project" value="InterPro"/>
</dbReference>
<dbReference type="GO" id="GO:0005737">
    <property type="term" value="C:cytoplasm"/>
    <property type="evidence" value="ECO:0007669"/>
    <property type="project" value="InterPro"/>
</dbReference>
<evidence type="ECO:0000256" key="1">
    <source>
        <dbReference type="ARBA" id="ARBA00001946"/>
    </source>
</evidence>
<keyword evidence="3" id="KW-0479">Metal-binding</keyword>
<gene>
    <name evidence="6" type="ORF">HGA08_21350</name>
</gene>